<name>A0A0A2F1N1_9PORP</name>
<dbReference type="CDD" id="cd03214">
    <property type="entry name" value="ABC_Iron-Siderophores_B12_Hemin"/>
    <property type="match status" value="1"/>
</dbReference>
<dbReference type="OrthoDB" id="9787851at2"/>
<accession>A0A0A2F1N1</accession>
<keyword evidence="1" id="KW-0813">Transport</keyword>
<evidence type="ECO:0000256" key="3">
    <source>
        <dbReference type="ARBA" id="ARBA00022840"/>
    </source>
</evidence>
<dbReference type="AlphaFoldDB" id="A0A0A2F1N1"/>
<dbReference type="Pfam" id="PF00005">
    <property type="entry name" value="ABC_tran"/>
    <property type="match status" value="1"/>
</dbReference>
<dbReference type="STRING" id="111105.HR09_06945"/>
<feature type="domain" description="ABC transporter" evidence="6">
    <location>
        <begin position="5"/>
        <end position="245"/>
    </location>
</feature>
<proteinExistence type="predicted"/>
<dbReference type="SUPFAM" id="SSF52540">
    <property type="entry name" value="P-loop containing nucleoside triphosphate hydrolases"/>
    <property type="match status" value="1"/>
</dbReference>
<evidence type="ECO:0000256" key="2">
    <source>
        <dbReference type="ARBA" id="ARBA00022741"/>
    </source>
</evidence>
<dbReference type="Proteomes" id="UP000030130">
    <property type="component" value="Unassembled WGS sequence"/>
</dbReference>
<keyword evidence="3 7" id="KW-0067">ATP-binding</keyword>
<gene>
    <name evidence="7" type="ORF">HR08_09850</name>
</gene>
<evidence type="ECO:0000313" key="7">
    <source>
        <dbReference type="EMBL" id="KGN83912.1"/>
    </source>
</evidence>
<dbReference type="PANTHER" id="PTHR42794">
    <property type="entry name" value="HEMIN IMPORT ATP-BINDING PROTEIN HMUV"/>
    <property type="match status" value="1"/>
</dbReference>
<dbReference type="eggNOG" id="COG1120">
    <property type="taxonomic scope" value="Bacteria"/>
</dbReference>
<dbReference type="PROSITE" id="PS50893">
    <property type="entry name" value="ABC_TRANSPORTER_2"/>
    <property type="match status" value="1"/>
</dbReference>
<sequence length="252" mass="27650">MEKSIELSRLAIGYRTKSGDRIVASGVEAHLHAGQLTALLGVNGAGKSTLMRTMAGFMKPLSGQIHLLGRSLDSYKEIEIAKRIGVVLTDNCRIAGMTAGEFVALGRSPYTGFWGRLQKGDRKLVAEAVERVGIAPLINRELTTLSDGERQKVVIAKALAQQTPIIFLDEPTAFLDYPSKMELLRLLRSLAHDTGRTIFLSTHDLDAILPMADRIWLLDKERPFREGTPASLASALEDYFGYAHSSPTFEPV</sequence>
<evidence type="ECO:0000313" key="8">
    <source>
        <dbReference type="Proteomes" id="UP000030130"/>
    </source>
</evidence>
<keyword evidence="2" id="KW-0547">Nucleotide-binding</keyword>
<reference evidence="7 8" key="1">
    <citation type="submission" date="2014-08" db="EMBL/GenBank/DDBJ databases">
        <title>Porphyromonas gulae strain:COT-052_OH1451 Genome sequencing.</title>
        <authorList>
            <person name="Wallis C."/>
            <person name="Deusch O."/>
            <person name="O'Flynn C."/>
            <person name="Davis I."/>
            <person name="Jospin G."/>
            <person name="Darling A.E."/>
            <person name="Coil D.A."/>
            <person name="Alexiev A."/>
            <person name="Horsfall A."/>
            <person name="Kirkwood N."/>
            <person name="Harris S."/>
            <person name="Eisen J.A."/>
        </authorList>
    </citation>
    <scope>NUCLEOTIDE SEQUENCE [LARGE SCALE GENOMIC DNA]</scope>
    <source>
        <strain evidence="8">COT-052 OH1451</strain>
    </source>
</reference>
<dbReference type="GO" id="GO:0016887">
    <property type="term" value="F:ATP hydrolysis activity"/>
    <property type="evidence" value="ECO:0007669"/>
    <property type="project" value="InterPro"/>
</dbReference>
<evidence type="ECO:0000259" key="6">
    <source>
        <dbReference type="PROSITE" id="PS50893"/>
    </source>
</evidence>
<dbReference type="PANTHER" id="PTHR42794:SF1">
    <property type="entry name" value="HEMIN IMPORT ATP-BINDING PROTEIN HMUV"/>
    <property type="match status" value="1"/>
</dbReference>
<keyword evidence="4" id="KW-1278">Translocase</keyword>
<dbReference type="InterPro" id="IPR003593">
    <property type="entry name" value="AAA+_ATPase"/>
</dbReference>
<evidence type="ECO:0000256" key="1">
    <source>
        <dbReference type="ARBA" id="ARBA00022448"/>
    </source>
</evidence>
<dbReference type="InterPro" id="IPR027417">
    <property type="entry name" value="P-loop_NTPase"/>
</dbReference>
<dbReference type="EMBL" id="JRAI01000081">
    <property type="protein sequence ID" value="KGN83912.1"/>
    <property type="molecule type" value="Genomic_DNA"/>
</dbReference>
<dbReference type="SMART" id="SM00382">
    <property type="entry name" value="AAA"/>
    <property type="match status" value="1"/>
</dbReference>
<dbReference type="GO" id="GO:0005524">
    <property type="term" value="F:ATP binding"/>
    <property type="evidence" value="ECO:0007669"/>
    <property type="project" value="UniProtKB-KW"/>
</dbReference>
<protein>
    <submittedName>
        <fullName evidence="7">Iron ABC transporter ATP-binding protein</fullName>
    </submittedName>
</protein>
<organism evidence="7 8">
    <name type="scientific">Porphyromonas gulae</name>
    <dbReference type="NCBI Taxonomy" id="111105"/>
    <lineage>
        <taxon>Bacteria</taxon>
        <taxon>Pseudomonadati</taxon>
        <taxon>Bacteroidota</taxon>
        <taxon>Bacteroidia</taxon>
        <taxon>Bacteroidales</taxon>
        <taxon>Porphyromonadaceae</taxon>
        <taxon>Porphyromonas</taxon>
    </lineage>
</organism>
<comment type="caution">
    <text evidence="7">The sequence shown here is derived from an EMBL/GenBank/DDBJ whole genome shotgun (WGS) entry which is preliminary data.</text>
</comment>
<comment type="function">
    <text evidence="5">Part of the ABC transporter complex HmuTUV involved in hemin import. Responsible for energy coupling to the transport system.</text>
</comment>
<dbReference type="InterPro" id="IPR003439">
    <property type="entry name" value="ABC_transporter-like_ATP-bd"/>
</dbReference>
<evidence type="ECO:0000256" key="5">
    <source>
        <dbReference type="ARBA" id="ARBA00037066"/>
    </source>
</evidence>
<evidence type="ECO:0000256" key="4">
    <source>
        <dbReference type="ARBA" id="ARBA00022967"/>
    </source>
</evidence>
<dbReference type="Gene3D" id="3.40.50.300">
    <property type="entry name" value="P-loop containing nucleotide triphosphate hydrolases"/>
    <property type="match status" value="1"/>
</dbReference>
<dbReference type="RefSeq" id="WP_039422075.1">
    <property type="nucleotide sequence ID" value="NZ_JRAI01000081.1"/>
</dbReference>